<feature type="transmembrane region" description="Helical" evidence="6">
    <location>
        <begin position="185"/>
        <end position="206"/>
    </location>
</feature>
<dbReference type="InterPro" id="IPR011701">
    <property type="entry name" value="MFS"/>
</dbReference>
<evidence type="ECO:0000256" key="4">
    <source>
        <dbReference type="ARBA" id="ARBA00023136"/>
    </source>
</evidence>
<feature type="transmembrane region" description="Helical" evidence="6">
    <location>
        <begin position="378"/>
        <end position="402"/>
    </location>
</feature>
<dbReference type="Proteomes" id="UP001244011">
    <property type="component" value="Unassembled WGS sequence"/>
</dbReference>
<dbReference type="PROSITE" id="PS50850">
    <property type="entry name" value="MFS"/>
    <property type="match status" value="1"/>
</dbReference>
<dbReference type="RefSeq" id="XP_060283063.1">
    <property type="nucleotide sequence ID" value="XM_060428059.1"/>
</dbReference>
<evidence type="ECO:0000256" key="6">
    <source>
        <dbReference type="SAM" id="Phobius"/>
    </source>
</evidence>
<organism evidence="8 9">
    <name type="scientific">Phialemonium atrogriseum</name>
    <dbReference type="NCBI Taxonomy" id="1093897"/>
    <lineage>
        <taxon>Eukaryota</taxon>
        <taxon>Fungi</taxon>
        <taxon>Dikarya</taxon>
        <taxon>Ascomycota</taxon>
        <taxon>Pezizomycotina</taxon>
        <taxon>Sordariomycetes</taxon>
        <taxon>Sordariomycetidae</taxon>
        <taxon>Cephalothecales</taxon>
        <taxon>Cephalothecaceae</taxon>
        <taxon>Phialemonium</taxon>
    </lineage>
</organism>
<dbReference type="GO" id="GO:0022857">
    <property type="term" value="F:transmembrane transporter activity"/>
    <property type="evidence" value="ECO:0007669"/>
    <property type="project" value="InterPro"/>
</dbReference>
<feature type="transmembrane region" description="Helical" evidence="6">
    <location>
        <begin position="280"/>
        <end position="302"/>
    </location>
</feature>
<feature type="transmembrane region" description="Helical" evidence="6">
    <location>
        <begin position="254"/>
        <end position="274"/>
    </location>
</feature>
<dbReference type="AlphaFoldDB" id="A0AAJ0BYJ1"/>
<keyword evidence="9" id="KW-1185">Reference proteome</keyword>
<protein>
    <submittedName>
        <fullName evidence="8">Major facilitator superfamily domain-containing protein</fullName>
    </submittedName>
</protein>
<evidence type="ECO:0000259" key="7">
    <source>
        <dbReference type="PROSITE" id="PS50850"/>
    </source>
</evidence>
<comment type="caution">
    <text evidence="8">The sequence shown here is derived from an EMBL/GenBank/DDBJ whole genome shotgun (WGS) entry which is preliminary data.</text>
</comment>
<dbReference type="GeneID" id="85311246"/>
<sequence length="621" mass="67734">MATDDSDFSDAASRQESIVGSETGFPMAAAARYRDEPESTEETTLLGAGAHDDDGGDDPIPSKRDAWTDDPDFAHLPPWRRPSVWWLLGPYALFTLAFGGSIVPKLNLIIDLVCNQHFADRADTDPNFQFAPIILGGDNPQCRIPAVQRDVATFTLVLNVIIGILTTYSAPKLGSLSDRYGRKNMMVICSLGGVGAEIIVILAAKYPHVISYKWMILGAAFDGLTGSFTAGSVLSHSYTSDCTPPSKRSVSISYLHACLFSGLAFGPLLAAYFVKRTGSLLSIFYITLGCHIVFILFIFFVIPESLSKRKQLLAREKFAKELEMEAEPPAWVADLGALPFGGAGLGKALYAIKTANPFAPLKVLFPPGAKNAKVRRNLVTLAVIDMILLGCVMSMGTITILYSEFVFGWGTVESSRFISLVSSVRFLVLMVIFPVINWYFRTRPAARKARLSPGPVIEKNAGADELDVWVLRTALLSDVIGICGYIFVRTEPLFILCAIITAFGGLGSTTIQSSLSKHVPSERLGRLLGAIGLLHALARVISPILFNGLYAATVDFFPQAFFVLLAVLFIGVLVASLLIKPHVYMEEEEEEEETPSAVQRPDTDAEEDIFEEEELIRGLRS</sequence>
<dbReference type="Pfam" id="PF07690">
    <property type="entry name" value="MFS_1"/>
    <property type="match status" value="2"/>
</dbReference>
<feature type="transmembrane region" description="Helical" evidence="6">
    <location>
        <begin position="493"/>
        <end position="515"/>
    </location>
</feature>
<keyword evidence="2 6" id="KW-0812">Transmembrane</keyword>
<dbReference type="PANTHER" id="PTHR23507">
    <property type="entry name" value="ZGC:174356"/>
    <property type="match status" value="1"/>
</dbReference>
<feature type="domain" description="Major facilitator superfamily (MFS) profile" evidence="7">
    <location>
        <begin position="92"/>
        <end position="583"/>
    </location>
</feature>
<evidence type="ECO:0000256" key="2">
    <source>
        <dbReference type="ARBA" id="ARBA00022692"/>
    </source>
</evidence>
<name>A0AAJ0BYJ1_9PEZI</name>
<dbReference type="SUPFAM" id="SSF103473">
    <property type="entry name" value="MFS general substrate transporter"/>
    <property type="match status" value="1"/>
</dbReference>
<keyword evidence="3 6" id="KW-1133">Transmembrane helix</keyword>
<feature type="region of interest" description="Disordered" evidence="5">
    <location>
        <begin position="1"/>
        <end position="69"/>
    </location>
</feature>
<feature type="transmembrane region" description="Helical" evidence="6">
    <location>
        <begin position="556"/>
        <end position="579"/>
    </location>
</feature>
<evidence type="ECO:0000313" key="9">
    <source>
        <dbReference type="Proteomes" id="UP001244011"/>
    </source>
</evidence>
<evidence type="ECO:0000313" key="8">
    <source>
        <dbReference type="EMBL" id="KAK1766850.1"/>
    </source>
</evidence>
<evidence type="ECO:0000256" key="1">
    <source>
        <dbReference type="ARBA" id="ARBA00004141"/>
    </source>
</evidence>
<feature type="transmembrane region" description="Helical" evidence="6">
    <location>
        <begin position="212"/>
        <end position="234"/>
    </location>
</feature>
<accession>A0AAJ0BYJ1</accession>
<evidence type="ECO:0000256" key="3">
    <source>
        <dbReference type="ARBA" id="ARBA00022989"/>
    </source>
</evidence>
<dbReference type="GO" id="GO:0016020">
    <property type="term" value="C:membrane"/>
    <property type="evidence" value="ECO:0007669"/>
    <property type="project" value="UniProtKB-SubCell"/>
</dbReference>
<feature type="transmembrane region" description="Helical" evidence="6">
    <location>
        <begin position="151"/>
        <end position="173"/>
    </location>
</feature>
<keyword evidence="4 6" id="KW-0472">Membrane</keyword>
<proteinExistence type="predicted"/>
<evidence type="ECO:0000256" key="5">
    <source>
        <dbReference type="SAM" id="MobiDB-lite"/>
    </source>
</evidence>
<feature type="transmembrane region" description="Helical" evidence="6">
    <location>
        <begin position="469"/>
        <end position="487"/>
    </location>
</feature>
<dbReference type="Gene3D" id="1.20.1250.20">
    <property type="entry name" value="MFS general substrate transporter like domains"/>
    <property type="match status" value="1"/>
</dbReference>
<comment type="subcellular location">
    <subcellularLocation>
        <location evidence="1">Membrane</location>
        <topology evidence="1">Multi-pass membrane protein</topology>
    </subcellularLocation>
</comment>
<dbReference type="InterPro" id="IPR020846">
    <property type="entry name" value="MFS_dom"/>
</dbReference>
<feature type="region of interest" description="Disordered" evidence="5">
    <location>
        <begin position="587"/>
        <end position="610"/>
    </location>
</feature>
<dbReference type="EMBL" id="MU839010">
    <property type="protein sequence ID" value="KAK1766850.1"/>
    <property type="molecule type" value="Genomic_DNA"/>
</dbReference>
<feature type="transmembrane region" description="Helical" evidence="6">
    <location>
        <begin position="84"/>
        <end position="103"/>
    </location>
</feature>
<gene>
    <name evidence="8" type="ORF">QBC33DRAFT_540415</name>
</gene>
<dbReference type="InterPro" id="IPR036259">
    <property type="entry name" value="MFS_trans_sf"/>
</dbReference>
<feature type="transmembrane region" description="Helical" evidence="6">
    <location>
        <begin position="417"/>
        <end position="440"/>
    </location>
</feature>
<reference evidence="8" key="1">
    <citation type="submission" date="2023-06" db="EMBL/GenBank/DDBJ databases">
        <title>Genome-scale phylogeny and comparative genomics of the fungal order Sordariales.</title>
        <authorList>
            <consortium name="Lawrence Berkeley National Laboratory"/>
            <person name="Hensen N."/>
            <person name="Bonometti L."/>
            <person name="Westerberg I."/>
            <person name="Brannstrom I.O."/>
            <person name="Guillou S."/>
            <person name="Cros-Aarteil S."/>
            <person name="Calhoun S."/>
            <person name="Haridas S."/>
            <person name="Kuo A."/>
            <person name="Mondo S."/>
            <person name="Pangilinan J."/>
            <person name="Riley R."/>
            <person name="Labutti K."/>
            <person name="Andreopoulos B."/>
            <person name="Lipzen A."/>
            <person name="Chen C."/>
            <person name="Yanf M."/>
            <person name="Daum C."/>
            <person name="Ng V."/>
            <person name="Clum A."/>
            <person name="Steindorff A."/>
            <person name="Ohm R."/>
            <person name="Martin F."/>
            <person name="Silar P."/>
            <person name="Natvig D."/>
            <person name="Lalanne C."/>
            <person name="Gautier V."/>
            <person name="Ament-Velasquez S.L."/>
            <person name="Kruys A."/>
            <person name="Hutchinson M.I."/>
            <person name="Powell A.J."/>
            <person name="Barry K."/>
            <person name="Miller A.N."/>
            <person name="Grigoriev I.V."/>
            <person name="Debuchy R."/>
            <person name="Gladieux P."/>
            <person name="Thoren M.H."/>
            <person name="Johannesson H."/>
        </authorList>
    </citation>
    <scope>NUCLEOTIDE SEQUENCE</scope>
    <source>
        <strain evidence="8">8032-3</strain>
    </source>
</reference>
<dbReference type="PANTHER" id="PTHR23507:SF40">
    <property type="entry name" value="TETRACYCLINE-EFFLUX TRANSPORTER"/>
    <property type="match status" value="1"/>
</dbReference>
<feature type="transmembrane region" description="Helical" evidence="6">
    <location>
        <begin position="527"/>
        <end position="550"/>
    </location>
</feature>